<proteinExistence type="predicted"/>
<dbReference type="SUPFAM" id="SSF110296">
    <property type="entry name" value="Oligoxyloglucan reducing end-specific cellobiohydrolase"/>
    <property type="match status" value="1"/>
</dbReference>
<evidence type="ECO:0000313" key="1">
    <source>
        <dbReference type="EMBL" id="MFC3701712.1"/>
    </source>
</evidence>
<dbReference type="CDD" id="cd15482">
    <property type="entry name" value="Sialidase_non-viral"/>
    <property type="match status" value="1"/>
</dbReference>
<reference evidence="2" key="1">
    <citation type="journal article" date="2019" name="Int. J. Syst. Evol. Microbiol.">
        <title>The Global Catalogue of Microorganisms (GCM) 10K type strain sequencing project: providing services to taxonomists for standard genome sequencing and annotation.</title>
        <authorList>
            <consortium name="The Broad Institute Genomics Platform"/>
            <consortium name="The Broad Institute Genome Sequencing Center for Infectious Disease"/>
            <person name="Wu L."/>
            <person name="Ma J."/>
        </authorList>
    </citation>
    <scope>NUCLEOTIDE SEQUENCE [LARGE SCALE GENOMIC DNA]</scope>
    <source>
        <strain evidence="2">CECT 8288</strain>
    </source>
</reference>
<protein>
    <submittedName>
        <fullName evidence="1">WD40/YVTN/BNR-like repeat-containing protein</fullName>
    </submittedName>
</protein>
<accession>A0ABV7WRA1</accession>
<dbReference type="RefSeq" id="WP_290280590.1">
    <property type="nucleotide sequence ID" value="NZ_JAUFQI010000001.1"/>
</dbReference>
<organism evidence="1 2">
    <name type="scientific">Reinekea marina</name>
    <dbReference type="NCBI Taxonomy" id="1310421"/>
    <lineage>
        <taxon>Bacteria</taxon>
        <taxon>Pseudomonadati</taxon>
        <taxon>Pseudomonadota</taxon>
        <taxon>Gammaproteobacteria</taxon>
        <taxon>Oceanospirillales</taxon>
        <taxon>Saccharospirillaceae</taxon>
        <taxon>Reinekea</taxon>
    </lineage>
</organism>
<dbReference type="Gene3D" id="2.130.10.10">
    <property type="entry name" value="YVTN repeat-like/Quinoprotein amine dehydrogenase"/>
    <property type="match status" value="1"/>
</dbReference>
<dbReference type="InterPro" id="IPR015943">
    <property type="entry name" value="WD40/YVTN_repeat-like_dom_sf"/>
</dbReference>
<name>A0ABV7WRA1_9GAMM</name>
<dbReference type="PANTHER" id="PTHR43739">
    <property type="entry name" value="XYLOGLUCANASE (EUROFUNG)"/>
    <property type="match status" value="1"/>
</dbReference>
<evidence type="ECO:0000313" key="2">
    <source>
        <dbReference type="Proteomes" id="UP001595710"/>
    </source>
</evidence>
<keyword evidence="2" id="KW-1185">Reference proteome</keyword>
<dbReference type="InterPro" id="IPR052025">
    <property type="entry name" value="Xyloglucanase_GH74"/>
</dbReference>
<dbReference type="EMBL" id="JBHRYN010000010">
    <property type="protein sequence ID" value="MFC3701712.1"/>
    <property type="molecule type" value="Genomic_DNA"/>
</dbReference>
<gene>
    <name evidence="1" type="ORF">ACFOND_08695</name>
</gene>
<sequence length="357" mass="40040">MEKFAVSTRKGLFIYSQHHQKSEVISEHFLGDSVSAFTVDAGGDWFAALNTGHYGPKIRRSTDQGKHWQEVGCPTLPEESEPDKKSTLEQVWTLVSDPTQAGKLWAGCIPAGLFYSEDAGDTWHLVEDLWQKPGREKWFGGGFDEAGIHSIVIHPDQPNRMTLAISCAGVWHSEDHGQHWQLACKGLRAEYMPEELAQDEAIQDPHLLVQSPSNPDRMWIQHHNGIFISDDRGKQWKECVSDVGSSFGFAVAVHPKEANTAWFIPAIKDESRYPESAALYVSKTTDGGSSFQAERTGLPQQHCYDLVFRHAFKVNRDATLLVFGSSTGNLWWSLDEGSTWQIVNNFLPPIYAIDFIP</sequence>
<dbReference type="Proteomes" id="UP001595710">
    <property type="component" value="Unassembled WGS sequence"/>
</dbReference>
<dbReference type="PANTHER" id="PTHR43739:SF5">
    <property type="entry name" value="EXO-ALPHA-SIALIDASE"/>
    <property type="match status" value="1"/>
</dbReference>
<comment type="caution">
    <text evidence="1">The sequence shown here is derived from an EMBL/GenBank/DDBJ whole genome shotgun (WGS) entry which is preliminary data.</text>
</comment>